<dbReference type="AlphaFoldDB" id="A0A8E0VCF3"/>
<name>A0A8E0VCF3_9TREM</name>
<evidence type="ECO:0000313" key="2">
    <source>
        <dbReference type="EMBL" id="KAA0183504.1"/>
    </source>
</evidence>
<dbReference type="CDD" id="cd07990">
    <property type="entry name" value="LPLAT_LCLAT1-like"/>
    <property type="match status" value="1"/>
</dbReference>
<keyword evidence="1" id="KW-1133">Transmembrane helix</keyword>
<comment type="caution">
    <text evidence="2">The sequence shown here is derived from an EMBL/GenBank/DDBJ whole genome shotgun (WGS) entry which is preliminary data.</text>
</comment>
<dbReference type="PANTHER" id="PTHR10983">
    <property type="entry name" value="1-ACYLGLYCEROL-3-PHOSPHATE ACYLTRANSFERASE-RELATED"/>
    <property type="match status" value="1"/>
</dbReference>
<evidence type="ECO:0000313" key="3">
    <source>
        <dbReference type="Proteomes" id="UP000728185"/>
    </source>
</evidence>
<organism evidence="2 3">
    <name type="scientific">Fasciolopsis buskii</name>
    <dbReference type="NCBI Taxonomy" id="27845"/>
    <lineage>
        <taxon>Eukaryota</taxon>
        <taxon>Metazoa</taxon>
        <taxon>Spiralia</taxon>
        <taxon>Lophotrochozoa</taxon>
        <taxon>Platyhelminthes</taxon>
        <taxon>Trematoda</taxon>
        <taxon>Digenea</taxon>
        <taxon>Plagiorchiida</taxon>
        <taxon>Echinostomata</taxon>
        <taxon>Echinostomatoidea</taxon>
        <taxon>Fasciolidae</taxon>
        <taxon>Fasciolopsis</taxon>
    </lineage>
</organism>
<protein>
    <submittedName>
        <fullName evidence="2">Uncharacterized protein</fullName>
    </submittedName>
</protein>
<dbReference type="PANTHER" id="PTHR10983:SF16">
    <property type="entry name" value="LYSOCARDIOLIPIN ACYLTRANSFERASE 1"/>
    <property type="match status" value="1"/>
</dbReference>
<keyword evidence="1" id="KW-0812">Transmembrane</keyword>
<sequence>MDSLARSNQFARKNNLPFVSYTMHPRCTGFIYLVNLLGQDRMTDIYDVTVAYPDNLPSPETNIFFGGVPREVHYHVRFYPASDLPWSADAESVEPVVDVNMRLASWLRARWMEKELLLKQYYNNPNGNRGFPDEVIPDSLAFGFDHEIKPRLTLLGAFNVIVWTVSLCFFIYLLATSIVARIYSIFVQAVFIYLTYKHGGVCNWASHWVPGTPLVTGSNVRITTSNSSFGEMTAGTKSVQ</sequence>
<dbReference type="Proteomes" id="UP000728185">
    <property type="component" value="Unassembled WGS sequence"/>
</dbReference>
<feature type="transmembrane region" description="Helical" evidence="1">
    <location>
        <begin position="152"/>
        <end position="172"/>
    </location>
</feature>
<reference evidence="2" key="1">
    <citation type="submission" date="2019-05" db="EMBL/GenBank/DDBJ databases">
        <title>Annotation for the trematode Fasciolopsis buski.</title>
        <authorList>
            <person name="Choi Y.-J."/>
        </authorList>
    </citation>
    <scope>NUCLEOTIDE SEQUENCE</scope>
    <source>
        <strain evidence="2">HT</strain>
        <tissue evidence="2">Whole worm</tissue>
    </source>
</reference>
<gene>
    <name evidence="2" type="ORF">FBUS_09303</name>
</gene>
<dbReference type="OrthoDB" id="186786at2759"/>
<dbReference type="GO" id="GO:0012505">
    <property type="term" value="C:endomembrane system"/>
    <property type="evidence" value="ECO:0007669"/>
    <property type="project" value="TreeGrafter"/>
</dbReference>
<accession>A0A8E0VCF3</accession>
<dbReference type="GO" id="GO:0016746">
    <property type="term" value="F:acyltransferase activity"/>
    <property type="evidence" value="ECO:0007669"/>
    <property type="project" value="TreeGrafter"/>
</dbReference>
<evidence type="ECO:0000256" key="1">
    <source>
        <dbReference type="SAM" id="Phobius"/>
    </source>
</evidence>
<keyword evidence="3" id="KW-1185">Reference proteome</keyword>
<proteinExistence type="predicted"/>
<keyword evidence="1" id="KW-0472">Membrane</keyword>
<dbReference type="EMBL" id="LUCM01011760">
    <property type="protein sequence ID" value="KAA0183504.1"/>
    <property type="molecule type" value="Genomic_DNA"/>
</dbReference>